<name>A0A8J7YRW5_9ARCH</name>
<dbReference type="PANTHER" id="PTHR21621:SF0">
    <property type="entry name" value="BETA-CITRYLGLUTAMATE SYNTHASE B-RELATED"/>
    <property type="match status" value="1"/>
</dbReference>
<keyword evidence="1" id="KW-0067">ATP-binding</keyword>
<keyword evidence="1" id="KW-0547">Nucleotide-binding</keyword>
<dbReference type="GO" id="GO:0005524">
    <property type="term" value="F:ATP binding"/>
    <property type="evidence" value="ECO:0007669"/>
    <property type="project" value="UniProtKB-UniRule"/>
</dbReference>
<dbReference type="Proteomes" id="UP000768163">
    <property type="component" value="Unassembled WGS sequence"/>
</dbReference>
<dbReference type="SUPFAM" id="SSF56059">
    <property type="entry name" value="Glutathione synthetase ATP-binding domain-like"/>
    <property type="match status" value="1"/>
</dbReference>
<evidence type="ECO:0000259" key="2">
    <source>
        <dbReference type="PROSITE" id="PS50975"/>
    </source>
</evidence>
<dbReference type="GO" id="GO:0016879">
    <property type="term" value="F:ligase activity, forming carbon-nitrogen bonds"/>
    <property type="evidence" value="ECO:0007669"/>
    <property type="project" value="TreeGrafter"/>
</dbReference>
<dbReference type="GO" id="GO:0046872">
    <property type="term" value="F:metal ion binding"/>
    <property type="evidence" value="ECO:0007669"/>
    <property type="project" value="InterPro"/>
</dbReference>
<feature type="domain" description="ATP-grasp" evidence="2">
    <location>
        <begin position="99"/>
        <end position="298"/>
    </location>
</feature>
<evidence type="ECO:0000313" key="5">
    <source>
        <dbReference type="Proteomes" id="UP000768163"/>
    </source>
</evidence>
<comment type="caution">
    <text evidence="3">The sequence shown here is derived from an EMBL/GenBank/DDBJ whole genome shotgun (WGS) entry which is preliminary data.</text>
</comment>
<dbReference type="EMBL" id="JAACVF010000065">
    <property type="protein sequence ID" value="NCN64959.1"/>
    <property type="molecule type" value="Genomic_DNA"/>
</dbReference>
<dbReference type="Pfam" id="PF02655">
    <property type="entry name" value="ATP-grasp_3"/>
    <property type="match status" value="1"/>
</dbReference>
<dbReference type="PROSITE" id="PS50975">
    <property type="entry name" value="ATP_GRASP"/>
    <property type="match status" value="1"/>
</dbReference>
<gene>
    <name evidence="4" type="ORF">GW779_06355</name>
    <name evidence="3" type="ORF">GW910_02630</name>
</gene>
<evidence type="ECO:0000256" key="1">
    <source>
        <dbReference type="PROSITE-ProRule" id="PRU00409"/>
    </source>
</evidence>
<dbReference type="InterPro" id="IPR003806">
    <property type="entry name" value="ATP-grasp_PylC-type"/>
</dbReference>
<dbReference type="AlphaFoldDB" id="A0A8J7YRW5"/>
<dbReference type="PROSITE" id="PS00867">
    <property type="entry name" value="CPSASE_2"/>
    <property type="match status" value="1"/>
</dbReference>
<dbReference type="PANTHER" id="PTHR21621">
    <property type="entry name" value="RIBOSOMAL PROTEIN S6 MODIFICATION PROTEIN"/>
    <property type="match status" value="1"/>
</dbReference>
<dbReference type="InterPro" id="IPR005479">
    <property type="entry name" value="CPAse_ATP-bd"/>
</dbReference>
<reference evidence="3" key="1">
    <citation type="submission" date="2019-11" db="EMBL/GenBank/DDBJ databases">
        <title>Lipid analysis of CO2-rich subsurface aquifers suggests an autotrophy-based deep biosphere with lysolipids enriched in CPR bacteria.</title>
        <authorList>
            <person name="Probst A.J."/>
            <person name="Elling F.J."/>
            <person name="Castelle C.J."/>
            <person name="Zhu Q."/>
            <person name="Elvert M."/>
            <person name="Birarda G."/>
            <person name="Holman H.-Y."/>
            <person name="Lane K.R."/>
            <person name="Ladd B."/>
            <person name="Ryan M.C."/>
            <person name="Woyke T."/>
            <person name="Hinrichs K.-U."/>
            <person name="Banfield J.F."/>
        </authorList>
    </citation>
    <scope>NUCLEOTIDE SEQUENCE</scope>
    <source>
        <strain evidence="3">CG_2015-01_33_1645</strain>
        <strain evidence="4">CG_2015-04_33_537</strain>
    </source>
</reference>
<dbReference type="Proteomes" id="UP000738826">
    <property type="component" value="Unassembled WGS sequence"/>
</dbReference>
<accession>A0A8J7YRW5</accession>
<organism evidence="3 5">
    <name type="scientific">Candidatus Altarchaeum hamiconexum</name>
    <dbReference type="NCBI Taxonomy" id="1803513"/>
    <lineage>
        <taxon>Archaea</taxon>
        <taxon>Candidatus Altarchaeota</taxon>
        <taxon>Candidatus Altiarchaeia</taxon>
        <taxon>Candidatus Altarchaeales</taxon>
        <taxon>Candidatus Altarchaeaceae</taxon>
        <taxon>Candidatus Altarchaeum</taxon>
    </lineage>
</organism>
<sequence length="331" mass="37947">MNVFVFEYATAVNDINFIVEGRAMLNLILGGLRKEGIKAETIKNFSGPDLSEKILEKAGKSDYIILIAPNYELLKISNFLDQHTKNSSKVLISPVDALNKTLNKFNLYNELSNKILLPKTTKFQNFVIEDKTINFPIIIKPIYGTGCESAFVFNDNKSYKARTKTDGQKFNENFIVQEFVDGIHTSVCLFAGRDVYPVSLNRQLMKFEKSGRTNVRRARYDGSYVPFFNKLRERVFEYSKIISKDLNLKGYIGMDFVIDEKNEKIYLIEINPRITTSAIALSKAANLNIARQHIACFKDNEILRKGLSKVKFLNEVELLKYKDGTRCRIKK</sequence>
<dbReference type="GO" id="GO:0005737">
    <property type="term" value="C:cytoplasm"/>
    <property type="evidence" value="ECO:0007669"/>
    <property type="project" value="TreeGrafter"/>
</dbReference>
<dbReference type="InterPro" id="IPR011761">
    <property type="entry name" value="ATP-grasp"/>
</dbReference>
<dbReference type="Gene3D" id="3.30.470.20">
    <property type="entry name" value="ATP-grasp fold, B domain"/>
    <property type="match status" value="1"/>
</dbReference>
<protein>
    <submittedName>
        <fullName evidence="3">ATP-grasp domain-containing protein</fullName>
    </submittedName>
</protein>
<dbReference type="Gene3D" id="3.40.50.11770">
    <property type="match status" value="1"/>
</dbReference>
<dbReference type="Gene3D" id="2.30.36.100">
    <property type="match status" value="1"/>
</dbReference>
<dbReference type="EMBL" id="JAACQH010000146">
    <property type="protein sequence ID" value="NCS91999.1"/>
    <property type="molecule type" value="Genomic_DNA"/>
</dbReference>
<proteinExistence type="predicted"/>
<evidence type="ECO:0000313" key="3">
    <source>
        <dbReference type="EMBL" id="NCN64959.1"/>
    </source>
</evidence>
<evidence type="ECO:0000313" key="4">
    <source>
        <dbReference type="EMBL" id="NCS91999.1"/>
    </source>
</evidence>